<dbReference type="OrthoDB" id="66881at2759"/>
<dbReference type="InterPro" id="IPR020946">
    <property type="entry name" value="Flavin_mOase-like"/>
</dbReference>
<reference evidence="7" key="2">
    <citation type="submission" date="2017-01" db="EMBL/GenBank/DDBJ databases">
        <authorList>
            <person name="Mah S.A."/>
            <person name="Swanson W.J."/>
            <person name="Moy G.W."/>
            <person name="Vacquier V.D."/>
        </authorList>
    </citation>
    <scope>NUCLEOTIDE SEQUENCE [LARGE SCALE GENOMIC DNA]</scope>
    <source>
        <strain evidence="7">129</strain>
    </source>
</reference>
<dbReference type="AlphaFoldDB" id="A0A1V2LIQ1"/>
<dbReference type="SUPFAM" id="SSF51905">
    <property type="entry name" value="FAD/NAD(P)-binding domain"/>
    <property type="match status" value="2"/>
</dbReference>
<evidence type="ECO:0000256" key="5">
    <source>
        <dbReference type="ARBA" id="ARBA00023002"/>
    </source>
</evidence>
<proteinExistence type="inferred from homology"/>
<dbReference type="InterPro" id="IPR036188">
    <property type="entry name" value="FAD/NAD-bd_sf"/>
</dbReference>
<dbReference type="Pfam" id="PF00743">
    <property type="entry name" value="FMO-like"/>
    <property type="match status" value="1"/>
</dbReference>
<organism evidence="7 8">
    <name type="scientific">Pichia kudriavzevii</name>
    <name type="common">Yeast</name>
    <name type="synonym">Issatchenkia orientalis</name>
    <dbReference type="NCBI Taxonomy" id="4909"/>
    <lineage>
        <taxon>Eukaryota</taxon>
        <taxon>Fungi</taxon>
        <taxon>Dikarya</taxon>
        <taxon>Ascomycota</taxon>
        <taxon>Saccharomycotina</taxon>
        <taxon>Pichiomycetes</taxon>
        <taxon>Pichiales</taxon>
        <taxon>Pichiaceae</taxon>
        <taxon>Pichia</taxon>
    </lineage>
</organism>
<dbReference type="GO" id="GO:0004499">
    <property type="term" value="F:N,N-dimethylaniline monooxygenase activity"/>
    <property type="evidence" value="ECO:0007669"/>
    <property type="project" value="InterPro"/>
</dbReference>
<evidence type="ECO:0000256" key="2">
    <source>
        <dbReference type="ARBA" id="ARBA00022630"/>
    </source>
</evidence>
<keyword evidence="5" id="KW-0560">Oxidoreductase</keyword>
<dbReference type="PANTHER" id="PTHR23023">
    <property type="entry name" value="DIMETHYLANILINE MONOOXYGENASE"/>
    <property type="match status" value="1"/>
</dbReference>
<evidence type="ECO:0000256" key="4">
    <source>
        <dbReference type="ARBA" id="ARBA00022857"/>
    </source>
</evidence>
<dbReference type="EMBL" id="CP028775">
    <property type="protein sequence ID" value="AWU76232.1"/>
    <property type="molecule type" value="Genomic_DNA"/>
</dbReference>
<evidence type="ECO:0000313" key="6">
    <source>
        <dbReference type="EMBL" id="AWU76232.1"/>
    </source>
</evidence>
<evidence type="ECO:0000313" key="9">
    <source>
        <dbReference type="Proteomes" id="UP000249293"/>
    </source>
</evidence>
<dbReference type="GO" id="GO:0050661">
    <property type="term" value="F:NADP binding"/>
    <property type="evidence" value="ECO:0007669"/>
    <property type="project" value="InterPro"/>
</dbReference>
<gene>
    <name evidence="7" type="ORF">BOH78_4713</name>
    <name evidence="6" type="ORF">C5L36_0C01780</name>
</gene>
<dbReference type="InterPro" id="IPR050346">
    <property type="entry name" value="FMO-like"/>
</dbReference>
<evidence type="ECO:0000313" key="7">
    <source>
        <dbReference type="EMBL" id="ONH71186.1"/>
    </source>
</evidence>
<evidence type="ECO:0000313" key="8">
    <source>
        <dbReference type="Proteomes" id="UP000189274"/>
    </source>
</evidence>
<sequence>MTISERPQFNIKSVAIIGAGPSGIASLHELSRVTRTGKSLFGLKDISEYEEKGNTAFPKLVAFERNASVGGVWSKSAFGYNNKDPDLPIIEDDKIDLTKPEQIYKKYEIDKELEEKLEFSTYEKPIQIPLNENLETITKHQWRSSAAYEGLFTNVTNRFMQFSFHEKTGDELKKLDYRYKNLPGFQYARDVGAYLEEAVETYNLEKYIRFNSNVERVQKTPTGKWEVIVSFMSEAEGKKYLNWYKEYFDAVIIGNGKTVPIVPSFKGLKQFAETNKNKVTIKLAKSVQETTFIKNAKKLLFIGSSVSSIDLIQYAFPRDLDNPSVYISRRSATAHLDWINGCTYSKGIVNKPTIEEFLPESNSIKFTDGTVESGFDVIVICCGYHMYYPFLTNVSQDSLKWYQYTFWVDDPTLALVGNTYAGFFFNRVEAQGAALAGVWTNKHKLPDRESQLKIIANKPQLSVGLINQEFINPLINLSLEGRPHPFDVDQSKSDHVAQICHAQLTIPDLFYKIRDGLVDPMNL</sequence>
<dbReference type="InterPro" id="IPR000960">
    <property type="entry name" value="Flavin_mOase"/>
</dbReference>
<dbReference type="Proteomes" id="UP000189274">
    <property type="component" value="Unassembled WGS sequence"/>
</dbReference>
<name>A0A1V2LIQ1_PICKU</name>
<comment type="similarity">
    <text evidence="1">Belongs to the FMO family.</text>
</comment>
<keyword evidence="3" id="KW-0274">FAD</keyword>
<accession>A0A1V2LIQ1</accession>
<reference evidence="6 9" key="3">
    <citation type="submission" date="2018-06" db="EMBL/GenBank/DDBJ databases">
        <title>Population genomics shows no distinction between pathogenic Candida krusei and environmental Pichia kudriavzevii: One species, four names.</title>
        <authorList>
            <person name="Douglass A.P."/>
            <person name="Offei B."/>
            <person name="Braun-Galleani S."/>
            <person name="Coughlan A.Y."/>
            <person name="Martos A."/>
            <person name="Ortiz-Merino R.A."/>
            <person name="Byrne K.P."/>
            <person name="Wolfe K.H."/>
        </authorList>
    </citation>
    <scope>NUCLEOTIDE SEQUENCE [LARGE SCALE GENOMIC DNA]</scope>
    <source>
        <strain evidence="6 9">CBS573</strain>
    </source>
</reference>
<keyword evidence="2" id="KW-0285">Flavoprotein</keyword>
<dbReference type="PIRSF" id="PIRSF000332">
    <property type="entry name" value="FMO"/>
    <property type="match status" value="1"/>
</dbReference>
<dbReference type="GO" id="GO:0050660">
    <property type="term" value="F:flavin adenine dinucleotide binding"/>
    <property type="evidence" value="ECO:0007669"/>
    <property type="project" value="InterPro"/>
</dbReference>
<reference evidence="8" key="1">
    <citation type="journal article" date="2017" name="Genome Announc.">
        <title>Genome sequences of Cyberlindnera fabianii 65, Pichia kudriavzevii 129, and Saccharomyces cerevisiae 131 isolated from fermented masau fruits in Zimbabwe.</title>
        <authorList>
            <person name="van Rijswijck I.M.H."/>
            <person name="Derks M.F.L."/>
            <person name="Abee T."/>
            <person name="de Ridder D."/>
            <person name="Smid E.J."/>
        </authorList>
    </citation>
    <scope>NUCLEOTIDE SEQUENCE [LARGE SCALE GENOMIC DNA]</scope>
    <source>
        <strain evidence="8">129</strain>
    </source>
</reference>
<dbReference type="EMBL" id="MQVM01000040">
    <property type="protein sequence ID" value="ONH71186.1"/>
    <property type="molecule type" value="Genomic_DNA"/>
</dbReference>
<protein>
    <submittedName>
        <fullName evidence="7">Thiol-specific monooxygenase</fullName>
    </submittedName>
</protein>
<dbReference type="Proteomes" id="UP000249293">
    <property type="component" value="Chromosome 3"/>
</dbReference>
<dbReference type="VEuPathDB" id="FungiDB:C5L36_0C01780"/>
<evidence type="ECO:0000256" key="1">
    <source>
        <dbReference type="ARBA" id="ARBA00009183"/>
    </source>
</evidence>
<keyword evidence="9" id="KW-1185">Reference proteome</keyword>
<keyword evidence="7" id="KW-0503">Monooxygenase</keyword>
<evidence type="ECO:0000256" key="3">
    <source>
        <dbReference type="ARBA" id="ARBA00022827"/>
    </source>
</evidence>
<keyword evidence="4" id="KW-0521">NADP</keyword>
<dbReference type="Gene3D" id="3.50.50.60">
    <property type="entry name" value="FAD/NAD(P)-binding domain"/>
    <property type="match status" value="2"/>
</dbReference>